<dbReference type="Pfam" id="PF25284">
    <property type="entry name" value="DUF7874"/>
    <property type="match status" value="1"/>
</dbReference>
<protein>
    <submittedName>
        <fullName evidence="2">Uncharacterized protein</fullName>
    </submittedName>
</protein>
<proteinExistence type="predicted"/>
<dbReference type="PANTHER" id="PTHR37216">
    <property type="entry name" value="EXPRESSED PROTEIN"/>
    <property type="match status" value="1"/>
</dbReference>
<dbReference type="EMBL" id="PYDT01000009">
    <property type="protein sequence ID" value="THU48896.1"/>
    <property type="molecule type" value="Genomic_DNA"/>
</dbReference>
<keyword evidence="3" id="KW-1185">Reference proteome</keyword>
<organism evidence="2 3">
    <name type="scientific">Musa balbisiana</name>
    <name type="common">Banana</name>
    <dbReference type="NCBI Taxonomy" id="52838"/>
    <lineage>
        <taxon>Eukaryota</taxon>
        <taxon>Viridiplantae</taxon>
        <taxon>Streptophyta</taxon>
        <taxon>Embryophyta</taxon>
        <taxon>Tracheophyta</taxon>
        <taxon>Spermatophyta</taxon>
        <taxon>Magnoliopsida</taxon>
        <taxon>Liliopsida</taxon>
        <taxon>Zingiberales</taxon>
        <taxon>Musaceae</taxon>
        <taxon>Musa</taxon>
    </lineage>
</organism>
<dbReference type="InterPro" id="IPR057196">
    <property type="entry name" value="DUF7874"/>
</dbReference>
<dbReference type="PANTHER" id="PTHR37216:SF1">
    <property type="entry name" value="EXPRESSED PROTEIN"/>
    <property type="match status" value="1"/>
</dbReference>
<dbReference type="AlphaFoldDB" id="A0A4V6T430"/>
<comment type="caution">
    <text evidence="2">The sequence shown here is derived from an EMBL/GenBank/DDBJ whole genome shotgun (WGS) entry which is preliminary data.</text>
</comment>
<evidence type="ECO:0000313" key="2">
    <source>
        <dbReference type="EMBL" id="THU48896.1"/>
    </source>
</evidence>
<sequence length="224" mass="25019">MDNKKMKAKGNTMATAAPKELCLLLYILVCKANLEHIKLLPPKHTTQPALSISNSHHQSIQHTDNMSNKESKANKTKASVALQSDLTELIDQHYDSCFKDVNDFHNFYRALHEIVEKLSESKGAIQLKLPSRDALKSAFNKHHPREDIALLKEEFKNIIKDVITFESFSMGKGALETIFFIFGAPICAFFLKRFIPGGARVSDDILIPAVTSGTVILLAKTNKL</sequence>
<gene>
    <name evidence="2" type="ORF">C4D60_Mb06t03820</name>
</gene>
<dbReference type="Proteomes" id="UP000317650">
    <property type="component" value="Chromosome 6"/>
</dbReference>
<evidence type="ECO:0000256" key="1">
    <source>
        <dbReference type="SAM" id="MobiDB-lite"/>
    </source>
</evidence>
<accession>A0A4V6T430</accession>
<feature type="compositionally biased region" description="Low complexity" evidence="1">
    <location>
        <begin position="51"/>
        <end position="62"/>
    </location>
</feature>
<name>A0A4V6T430_MUSBA</name>
<reference evidence="2 3" key="1">
    <citation type="journal article" date="2019" name="Nat. Plants">
        <title>Genome sequencing of Musa balbisiana reveals subgenome evolution and function divergence in polyploid bananas.</title>
        <authorList>
            <person name="Yao X."/>
        </authorList>
    </citation>
    <scope>NUCLEOTIDE SEQUENCE [LARGE SCALE GENOMIC DNA]</scope>
    <source>
        <strain evidence="3">cv. DH-PKW</strain>
        <tissue evidence="2">Leaves</tissue>
    </source>
</reference>
<evidence type="ECO:0000313" key="3">
    <source>
        <dbReference type="Proteomes" id="UP000317650"/>
    </source>
</evidence>
<feature type="region of interest" description="Disordered" evidence="1">
    <location>
        <begin position="45"/>
        <end position="77"/>
    </location>
</feature>